<sequence length="306" mass="32556">MARCVVSRAPSCGMEETDWGREDEEDNKTVITTCSCVTLVHSNVSNSKIAAENNALNKDIAAVNSCLRKLHPHALTVMLRVGTLVATVRGYCQNLTAIRDDRIMELAQAMKNNALSSDIAAVNDVLGRMTHVALNSMLRTETLVKNVRFLCPNLTAIQDERINELAKAITAQAIAAQAIVDQAQDGSSLGSSSGHGRRAAAGTSRSRSDDEIADVASLGGQVEASPDEFRVGAASTSSAVASDVPPVQNLEPLPFLGRDETKGESAVAVTAANPQADNGNSQEDGGKYEEEEEDKKPRASKKPRLE</sequence>
<feature type="compositionally biased region" description="Low complexity" evidence="1">
    <location>
        <begin position="237"/>
        <end position="247"/>
    </location>
</feature>
<comment type="caution">
    <text evidence="2">The sequence shown here is derived from an EMBL/GenBank/DDBJ whole genome shotgun (WGS) entry which is preliminary data.</text>
</comment>
<evidence type="ECO:0000313" key="2">
    <source>
        <dbReference type="EMBL" id="CAB9518534.1"/>
    </source>
</evidence>
<dbReference type="AlphaFoldDB" id="A0A9N8EG62"/>
<evidence type="ECO:0000256" key="1">
    <source>
        <dbReference type="SAM" id="MobiDB-lite"/>
    </source>
</evidence>
<dbReference type="Proteomes" id="UP001153069">
    <property type="component" value="Unassembled WGS sequence"/>
</dbReference>
<gene>
    <name evidence="2" type="ORF">SEMRO_943_G222820.1</name>
</gene>
<feature type="compositionally biased region" description="Acidic residues" evidence="1">
    <location>
        <begin position="15"/>
        <end position="24"/>
    </location>
</feature>
<dbReference type="EMBL" id="CAICTM010000941">
    <property type="protein sequence ID" value="CAB9518534.1"/>
    <property type="molecule type" value="Genomic_DNA"/>
</dbReference>
<accession>A0A9N8EG62</accession>
<proteinExistence type="predicted"/>
<protein>
    <submittedName>
        <fullName evidence="2">Uncharacterized protein</fullName>
    </submittedName>
</protein>
<keyword evidence="3" id="KW-1185">Reference proteome</keyword>
<feature type="compositionally biased region" description="Low complexity" evidence="1">
    <location>
        <begin position="185"/>
        <end position="205"/>
    </location>
</feature>
<name>A0A9N8EG62_9STRA</name>
<organism evidence="2 3">
    <name type="scientific">Seminavis robusta</name>
    <dbReference type="NCBI Taxonomy" id="568900"/>
    <lineage>
        <taxon>Eukaryota</taxon>
        <taxon>Sar</taxon>
        <taxon>Stramenopiles</taxon>
        <taxon>Ochrophyta</taxon>
        <taxon>Bacillariophyta</taxon>
        <taxon>Bacillariophyceae</taxon>
        <taxon>Bacillariophycidae</taxon>
        <taxon>Naviculales</taxon>
        <taxon>Naviculaceae</taxon>
        <taxon>Seminavis</taxon>
    </lineage>
</organism>
<reference evidence="2" key="1">
    <citation type="submission" date="2020-06" db="EMBL/GenBank/DDBJ databases">
        <authorList>
            <consortium name="Plant Systems Biology data submission"/>
        </authorList>
    </citation>
    <scope>NUCLEOTIDE SEQUENCE</scope>
    <source>
        <strain evidence="2">D6</strain>
    </source>
</reference>
<feature type="region of interest" description="Disordered" evidence="1">
    <location>
        <begin position="185"/>
        <end position="211"/>
    </location>
</feature>
<feature type="region of interest" description="Disordered" evidence="1">
    <location>
        <begin position="1"/>
        <end position="24"/>
    </location>
</feature>
<evidence type="ECO:0000313" key="3">
    <source>
        <dbReference type="Proteomes" id="UP001153069"/>
    </source>
</evidence>
<feature type="compositionally biased region" description="Polar residues" evidence="1">
    <location>
        <begin position="272"/>
        <end position="282"/>
    </location>
</feature>
<feature type="region of interest" description="Disordered" evidence="1">
    <location>
        <begin position="237"/>
        <end position="306"/>
    </location>
</feature>